<dbReference type="InterPro" id="IPR002142">
    <property type="entry name" value="Peptidase_S49"/>
</dbReference>
<evidence type="ECO:0000256" key="8">
    <source>
        <dbReference type="ARBA" id="ARBA00022989"/>
    </source>
</evidence>
<dbReference type="RefSeq" id="WP_067406341.1">
    <property type="nucleotide sequence ID" value="NZ_LZEY01000060.1"/>
</dbReference>
<feature type="domain" description="Peptidase S49 N-terminal proteobacteria" evidence="12">
    <location>
        <begin position="2"/>
        <end position="158"/>
    </location>
</feature>
<comment type="caution">
    <text evidence="13">The sequence shown here is derived from an EMBL/GenBank/DDBJ whole genome shotgun (WGS) entry which is preliminary data.</text>
</comment>
<evidence type="ECO:0000256" key="6">
    <source>
        <dbReference type="ARBA" id="ARBA00022801"/>
    </source>
</evidence>
<reference evidence="14" key="1">
    <citation type="submission" date="2016-06" db="EMBL/GenBank/DDBJ databases">
        <authorList>
            <person name="Butler K."/>
        </authorList>
    </citation>
    <scope>NUCLEOTIDE SEQUENCE [LARGE SCALE GENOMIC DNA]</scope>
    <source>
        <strain evidence="14">GCSL-Mp20</strain>
    </source>
</reference>
<keyword evidence="5 10" id="KW-0812">Transmembrane</keyword>
<dbReference type="NCBIfam" id="NF008745">
    <property type="entry name" value="PRK11778.1"/>
    <property type="match status" value="1"/>
</dbReference>
<keyword evidence="4 13" id="KW-0645">Protease</keyword>
<accession>A0A1B8H0U3</accession>
<evidence type="ECO:0000259" key="12">
    <source>
        <dbReference type="Pfam" id="PF08496"/>
    </source>
</evidence>
<keyword evidence="8 10" id="KW-1133">Transmembrane helix</keyword>
<dbReference type="AlphaFoldDB" id="A0A1B8H0U3"/>
<dbReference type="Gene3D" id="3.90.226.10">
    <property type="entry name" value="2-enoyl-CoA Hydratase, Chain A, domain 1"/>
    <property type="match status" value="1"/>
</dbReference>
<evidence type="ECO:0000313" key="14">
    <source>
        <dbReference type="Proteomes" id="UP000092377"/>
    </source>
</evidence>
<evidence type="ECO:0000256" key="2">
    <source>
        <dbReference type="ARBA" id="ARBA00008683"/>
    </source>
</evidence>
<evidence type="ECO:0000313" key="13">
    <source>
        <dbReference type="EMBL" id="OBU02690.1"/>
    </source>
</evidence>
<comment type="similarity">
    <text evidence="2">Belongs to the peptidase S49 family.</text>
</comment>
<gene>
    <name evidence="13" type="ORF">AYY18_11825</name>
</gene>
<dbReference type="PANTHER" id="PTHR42987">
    <property type="entry name" value="PEPTIDASE S49"/>
    <property type="match status" value="1"/>
</dbReference>
<comment type="subcellular location">
    <subcellularLocation>
        <location evidence="1">Cell membrane</location>
    </subcellularLocation>
</comment>
<dbReference type="InterPro" id="IPR013703">
    <property type="entry name" value="Peptidase_S49_N_proteobac"/>
</dbReference>
<evidence type="ECO:0000256" key="7">
    <source>
        <dbReference type="ARBA" id="ARBA00022825"/>
    </source>
</evidence>
<evidence type="ECO:0000256" key="4">
    <source>
        <dbReference type="ARBA" id="ARBA00022670"/>
    </source>
</evidence>
<keyword evidence="14" id="KW-1185">Reference proteome</keyword>
<organism evidence="13 14">
    <name type="scientific">Morganella psychrotolerans</name>
    <dbReference type="NCBI Taxonomy" id="368603"/>
    <lineage>
        <taxon>Bacteria</taxon>
        <taxon>Pseudomonadati</taxon>
        <taxon>Pseudomonadota</taxon>
        <taxon>Gammaproteobacteria</taxon>
        <taxon>Enterobacterales</taxon>
        <taxon>Morganellaceae</taxon>
        <taxon>Morganella</taxon>
    </lineage>
</organism>
<keyword evidence="6" id="KW-0378">Hydrolase</keyword>
<dbReference type="InterPro" id="IPR029045">
    <property type="entry name" value="ClpP/crotonase-like_dom_sf"/>
</dbReference>
<protein>
    <submittedName>
        <fullName evidence="13">Protease SohB</fullName>
    </submittedName>
</protein>
<dbReference type="OrthoDB" id="5614232at2"/>
<dbReference type="SUPFAM" id="SSF52096">
    <property type="entry name" value="ClpP/crotonase"/>
    <property type="match status" value="1"/>
</dbReference>
<dbReference type="PANTHER" id="PTHR42987:SF4">
    <property type="entry name" value="PROTEASE SOHB-RELATED"/>
    <property type="match status" value="1"/>
</dbReference>
<feature type="domain" description="Peptidase S49" evidence="11">
    <location>
        <begin position="161"/>
        <end position="302"/>
    </location>
</feature>
<keyword evidence="9 10" id="KW-0472">Membrane</keyword>
<dbReference type="Pfam" id="PF01343">
    <property type="entry name" value="Peptidase_S49"/>
    <property type="match status" value="1"/>
</dbReference>
<name>A0A1B8H0U3_9GAMM</name>
<dbReference type="EMBL" id="LZEY01000060">
    <property type="protein sequence ID" value="OBU02690.1"/>
    <property type="molecule type" value="Genomic_DNA"/>
</dbReference>
<feature type="transmembrane region" description="Helical" evidence="10">
    <location>
        <begin position="6"/>
        <end position="33"/>
    </location>
</feature>
<dbReference type="Gene3D" id="6.20.330.10">
    <property type="match status" value="1"/>
</dbReference>
<dbReference type="GO" id="GO:0004252">
    <property type="term" value="F:serine-type endopeptidase activity"/>
    <property type="evidence" value="ECO:0007669"/>
    <property type="project" value="InterPro"/>
</dbReference>
<keyword evidence="7" id="KW-0720">Serine protease</keyword>
<keyword evidence="3" id="KW-1003">Cell membrane</keyword>
<evidence type="ECO:0000256" key="10">
    <source>
        <dbReference type="SAM" id="Phobius"/>
    </source>
</evidence>
<evidence type="ECO:0000256" key="1">
    <source>
        <dbReference type="ARBA" id="ARBA00004236"/>
    </source>
</evidence>
<evidence type="ECO:0000256" key="5">
    <source>
        <dbReference type="ARBA" id="ARBA00022692"/>
    </source>
</evidence>
<proteinExistence type="inferred from homology"/>
<sequence length="350" mass="39623">MEFLSQYGLFLAETVTIVLAIIAIVVFFVMLSIRKGQSLGKLRLTDLGENYRDRQREMQHARMSEAEQKIWNKAFKKQQKNEDKKDKNNAKDGQTRLRKPCVYVIDFKGSLDAHEVESLREEITIILSVAESGLDEVLIRLESPGGLVHAYGLAAAQLTRLREKNIRITIAVDKVAASGGYMMACVADKIVAAPFAILGSIGVVAQVPNIHRLLKKNDIDVEMHTAGQYKRTLTFIGQNTDEGREKFRQELDETHVLFKHFVSENRPSLDIEKVATGEHWYGTQAKDLGLVDEIAVSDDLIIAAIPDHEVIQVRYFRRKRLIDKLTQSVMLSADRLILRWWQRGNGPVGK</sequence>
<evidence type="ECO:0000256" key="3">
    <source>
        <dbReference type="ARBA" id="ARBA00022475"/>
    </source>
</evidence>
<dbReference type="Proteomes" id="UP000092377">
    <property type="component" value="Unassembled WGS sequence"/>
</dbReference>
<dbReference type="CDD" id="cd07023">
    <property type="entry name" value="S49_Sppa_N_C"/>
    <property type="match status" value="1"/>
</dbReference>
<dbReference type="GO" id="GO:0005886">
    <property type="term" value="C:plasma membrane"/>
    <property type="evidence" value="ECO:0007669"/>
    <property type="project" value="UniProtKB-SubCell"/>
</dbReference>
<dbReference type="Pfam" id="PF08496">
    <property type="entry name" value="Peptidase_S49_N"/>
    <property type="match status" value="1"/>
</dbReference>
<evidence type="ECO:0000256" key="9">
    <source>
        <dbReference type="ARBA" id="ARBA00023136"/>
    </source>
</evidence>
<dbReference type="InterPro" id="IPR047272">
    <property type="entry name" value="S49_SppA_C"/>
</dbReference>
<dbReference type="GO" id="GO:0006508">
    <property type="term" value="P:proteolysis"/>
    <property type="evidence" value="ECO:0007669"/>
    <property type="project" value="UniProtKB-KW"/>
</dbReference>
<evidence type="ECO:0000259" key="11">
    <source>
        <dbReference type="Pfam" id="PF01343"/>
    </source>
</evidence>